<dbReference type="EMBL" id="HACG01007701">
    <property type="protein sequence ID" value="CEK54566.1"/>
    <property type="molecule type" value="Transcribed_RNA"/>
</dbReference>
<name>A0A0B6YFK4_9EUPU</name>
<gene>
    <name evidence="4" type="primary">ORF23136</name>
</gene>
<evidence type="ECO:0000313" key="4">
    <source>
        <dbReference type="EMBL" id="CEK54566.1"/>
    </source>
</evidence>
<dbReference type="InterPro" id="IPR055315">
    <property type="entry name" value="Cramped-like"/>
</dbReference>
<proteinExistence type="predicted"/>
<dbReference type="GO" id="GO:0003682">
    <property type="term" value="F:chromatin binding"/>
    <property type="evidence" value="ECO:0007669"/>
    <property type="project" value="InterPro"/>
</dbReference>
<keyword evidence="2" id="KW-0539">Nucleus</keyword>
<evidence type="ECO:0000256" key="2">
    <source>
        <dbReference type="ARBA" id="ARBA00023242"/>
    </source>
</evidence>
<reference evidence="4" key="1">
    <citation type="submission" date="2014-12" db="EMBL/GenBank/DDBJ databases">
        <title>Insight into the proteome of Arion vulgaris.</title>
        <authorList>
            <person name="Aradska J."/>
            <person name="Bulat T."/>
            <person name="Smidak R."/>
            <person name="Sarate P."/>
            <person name="Gangsoo J."/>
            <person name="Sialana F."/>
            <person name="Bilban M."/>
            <person name="Lubec G."/>
        </authorList>
    </citation>
    <scope>NUCLEOTIDE SEQUENCE</scope>
    <source>
        <tissue evidence="4">Skin</tissue>
    </source>
</reference>
<dbReference type="PANTHER" id="PTHR21677">
    <property type="entry name" value="CRAMPED PROTEIN"/>
    <property type="match status" value="1"/>
</dbReference>
<feature type="non-terminal residue" evidence="4">
    <location>
        <position position="1"/>
    </location>
</feature>
<evidence type="ECO:0000256" key="3">
    <source>
        <dbReference type="SAM" id="MobiDB-lite"/>
    </source>
</evidence>
<protein>
    <submittedName>
        <fullName evidence="4">Uncharacterized protein</fullName>
    </submittedName>
</protein>
<sequence length="215" mass="24825">GKCLNELILHGETTYSARNVRGKRTRVGKIRTPICTYLKKINRIEDKQASEVATSQKIPHQITLELTPKNSKAWSKVQGMSQNPRVRFKVTANRTLESVFKYLDKKWKPQRVRLKESLGAREELEEELICYLHPSCKITPVKLIPQEQQKVDVTFTSYRENILPTLQKSKKNKTVKESEKSTEDKDKPKGENIDEHGKMNPDPAELFSTSNFKED</sequence>
<evidence type="ECO:0000256" key="1">
    <source>
        <dbReference type="ARBA" id="ARBA00023125"/>
    </source>
</evidence>
<dbReference type="GO" id="GO:0005634">
    <property type="term" value="C:nucleus"/>
    <property type="evidence" value="ECO:0007669"/>
    <property type="project" value="TreeGrafter"/>
</dbReference>
<feature type="compositionally biased region" description="Basic and acidic residues" evidence="3">
    <location>
        <begin position="174"/>
        <end position="199"/>
    </location>
</feature>
<dbReference type="GO" id="GO:0007389">
    <property type="term" value="P:pattern specification process"/>
    <property type="evidence" value="ECO:0007669"/>
    <property type="project" value="TreeGrafter"/>
</dbReference>
<feature type="region of interest" description="Disordered" evidence="3">
    <location>
        <begin position="168"/>
        <end position="215"/>
    </location>
</feature>
<dbReference type="AlphaFoldDB" id="A0A0B6YFK4"/>
<feature type="non-terminal residue" evidence="4">
    <location>
        <position position="215"/>
    </location>
</feature>
<accession>A0A0B6YFK4</accession>
<organism evidence="4">
    <name type="scientific">Arion vulgaris</name>
    <dbReference type="NCBI Taxonomy" id="1028688"/>
    <lineage>
        <taxon>Eukaryota</taxon>
        <taxon>Metazoa</taxon>
        <taxon>Spiralia</taxon>
        <taxon>Lophotrochozoa</taxon>
        <taxon>Mollusca</taxon>
        <taxon>Gastropoda</taxon>
        <taxon>Heterobranchia</taxon>
        <taxon>Euthyneura</taxon>
        <taxon>Panpulmonata</taxon>
        <taxon>Eupulmonata</taxon>
        <taxon>Stylommatophora</taxon>
        <taxon>Helicina</taxon>
        <taxon>Arionoidea</taxon>
        <taxon>Arionidae</taxon>
        <taxon>Arion</taxon>
    </lineage>
</organism>
<dbReference type="PANTHER" id="PTHR21677:SF1">
    <property type="entry name" value="PROTEIN CRAMPED-LIKE"/>
    <property type="match status" value="1"/>
</dbReference>
<keyword evidence="1" id="KW-0238">DNA-binding</keyword>
<dbReference type="GO" id="GO:0003677">
    <property type="term" value="F:DNA binding"/>
    <property type="evidence" value="ECO:0007669"/>
    <property type="project" value="UniProtKB-KW"/>
</dbReference>